<keyword evidence="2" id="KW-1185">Reference proteome</keyword>
<name>A0A4Y2V0L3_ARAVE</name>
<sequence>MQNSRGLVVWPKENSFNKKAAHKDPAHVSCSGTWLLMKSCRKSGSQESTFKQSHMTFFSYLAHSTGASLVSRFSTRWLSINCLKKTQPDISHSLS</sequence>
<comment type="caution">
    <text evidence="1">The sequence shown here is derived from an EMBL/GenBank/DDBJ whole genome shotgun (WGS) entry which is preliminary data.</text>
</comment>
<organism evidence="1 2">
    <name type="scientific">Araneus ventricosus</name>
    <name type="common">Orbweaver spider</name>
    <name type="synonym">Epeira ventricosa</name>
    <dbReference type="NCBI Taxonomy" id="182803"/>
    <lineage>
        <taxon>Eukaryota</taxon>
        <taxon>Metazoa</taxon>
        <taxon>Ecdysozoa</taxon>
        <taxon>Arthropoda</taxon>
        <taxon>Chelicerata</taxon>
        <taxon>Arachnida</taxon>
        <taxon>Araneae</taxon>
        <taxon>Araneomorphae</taxon>
        <taxon>Entelegynae</taxon>
        <taxon>Araneoidea</taxon>
        <taxon>Araneidae</taxon>
        <taxon>Araneus</taxon>
    </lineage>
</organism>
<dbReference type="Proteomes" id="UP000499080">
    <property type="component" value="Unassembled WGS sequence"/>
</dbReference>
<gene>
    <name evidence="1" type="ORF">AVEN_236760_1</name>
</gene>
<evidence type="ECO:0000313" key="2">
    <source>
        <dbReference type="Proteomes" id="UP000499080"/>
    </source>
</evidence>
<accession>A0A4Y2V0L3</accession>
<dbReference type="EMBL" id="BGPR01041612">
    <property type="protein sequence ID" value="GBO17904.1"/>
    <property type="molecule type" value="Genomic_DNA"/>
</dbReference>
<evidence type="ECO:0000313" key="1">
    <source>
        <dbReference type="EMBL" id="GBO17904.1"/>
    </source>
</evidence>
<reference evidence="1 2" key="1">
    <citation type="journal article" date="2019" name="Sci. Rep.">
        <title>Orb-weaving spider Araneus ventricosus genome elucidates the spidroin gene catalogue.</title>
        <authorList>
            <person name="Kono N."/>
            <person name="Nakamura H."/>
            <person name="Ohtoshi R."/>
            <person name="Moran D.A.P."/>
            <person name="Shinohara A."/>
            <person name="Yoshida Y."/>
            <person name="Fujiwara M."/>
            <person name="Mori M."/>
            <person name="Tomita M."/>
            <person name="Arakawa K."/>
        </authorList>
    </citation>
    <scope>NUCLEOTIDE SEQUENCE [LARGE SCALE GENOMIC DNA]</scope>
</reference>
<proteinExistence type="predicted"/>
<protein>
    <submittedName>
        <fullName evidence="1">Uncharacterized protein</fullName>
    </submittedName>
</protein>
<dbReference type="AlphaFoldDB" id="A0A4Y2V0L3"/>